<dbReference type="Pfam" id="PF06741">
    <property type="entry name" value="LsmAD"/>
    <property type="match status" value="1"/>
</dbReference>
<dbReference type="GO" id="GO:0034063">
    <property type="term" value="P:stress granule assembly"/>
    <property type="evidence" value="ECO:0007669"/>
    <property type="project" value="TreeGrafter"/>
</dbReference>
<feature type="region of interest" description="Disordered" evidence="1">
    <location>
        <begin position="493"/>
        <end position="545"/>
    </location>
</feature>
<dbReference type="GO" id="GO:0003729">
    <property type="term" value="F:mRNA binding"/>
    <property type="evidence" value="ECO:0007669"/>
    <property type="project" value="TreeGrafter"/>
</dbReference>
<feature type="compositionally biased region" description="Low complexity" evidence="1">
    <location>
        <begin position="758"/>
        <end position="769"/>
    </location>
</feature>
<dbReference type="PANTHER" id="PTHR12854:SF7">
    <property type="entry name" value="ATAXIN-2 HOMOLOG"/>
    <property type="match status" value="1"/>
</dbReference>
<feature type="domain" description="LsmAD" evidence="2">
    <location>
        <begin position="232"/>
        <end position="304"/>
    </location>
</feature>
<proteinExistence type="predicted"/>
<feature type="compositionally biased region" description="Gly residues" evidence="1">
    <location>
        <begin position="701"/>
        <end position="713"/>
    </location>
</feature>
<dbReference type="InterPro" id="IPR009604">
    <property type="entry name" value="LsmAD_domain"/>
</dbReference>
<sequence length="801" mass="88870">MKRTPSNRTNNTSTNTYGGNTTSSSSTFFESLDTTRQYNDRLDYLMINTIGHIVKVTVSSGAQYSGLLIAANLESKDGIEIILHNPEKVGDAIVINGNNSSDREDENSIILQPDGNLLIHGSDVMEIELKNIDFTLNDKWSDSKVNISGSSTPVNGNKNNSDSISTKNKFFKTDADISGANKPVIKERELQKWVPENVPLDSNFIDAVKSQHETLEESSGPWDQFSVNEQKFGVKSTYDEHFYTTKINKDDPNFEQRLKEAERLAEEIESQGVSGNIHIAEDRGIIIDDSGMDEEDLYSGVDRRGDELLASLKKSASNNIKKNANDGGKNGVNTTKKYVPPTLRNQPHHTDPAIISSTTSKNITATTANTTATAVTVNSHNTADSTTGKTTVQDQNKNNTVDKESKVDSNKSEKVVPNKVSTGNKPTKPGVSRKPSLQQDSVIARTLHNHHKSARDSPKPRIPLPSTKEAQIEELKRFSEKFKVPYDVPKDMKNVIKQRENKTSSKNTNSKTSSKDNNLGSEMNGKNNAMHQRRRHQGSFFGSKKSLTGNKKELFNRNFNFFQKTKESHDEEKEMEPFFVEKPYFTAPTWNSTVEESFKNYFPDEATAVQQAQIKLQQRQLAFTNSMSAAGMMSINNSMAAMYAGMTPNMRISGTPMMGFHAQAGMNPMMSGFSGGAMYIPFHPQPVFYPSMSNPMMPMMAGGGGSGSSGGGSEDMRSNAPSQTASPQIPHIYMNTVTPFGYPVNAPPFHAMNSNGNHNHGNHYNYHNNNGHHERNNNHRYHGHHGSRNINRNMTHTQLNQ</sequence>
<gene>
    <name evidence="3" type="ORF">RI543_002378</name>
</gene>
<feature type="region of interest" description="Disordered" evidence="1">
    <location>
        <begin position="319"/>
        <end position="354"/>
    </location>
</feature>
<dbReference type="InterPro" id="IPR045117">
    <property type="entry name" value="ATXN2-like"/>
</dbReference>
<dbReference type="AlphaFoldDB" id="A0AAN7WQM4"/>
<feature type="region of interest" description="Disordered" evidence="1">
    <location>
        <begin position="758"/>
        <end position="801"/>
    </location>
</feature>
<feature type="compositionally biased region" description="Low complexity" evidence="1">
    <location>
        <begin position="504"/>
        <end position="518"/>
    </location>
</feature>
<feature type="region of interest" description="Disordered" evidence="1">
    <location>
        <begin position="1"/>
        <end position="26"/>
    </location>
</feature>
<dbReference type="Pfam" id="PF14438">
    <property type="entry name" value="SM-ATX"/>
    <property type="match status" value="1"/>
</dbReference>
<feature type="compositionally biased region" description="Basic residues" evidence="1">
    <location>
        <begin position="778"/>
        <end position="787"/>
    </location>
</feature>
<evidence type="ECO:0000313" key="4">
    <source>
        <dbReference type="Proteomes" id="UP001306508"/>
    </source>
</evidence>
<dbReference type="PANTHER" id="PTHR12854">
    <property type="entry name" value="ATAXIN 2-RELATED"/>
    <property type="match status" value="1"/>
</dbReference>
<dbReference type="InterPro" id="IPR025852">
    <property type="entry name" value="SM_dom_ATX"/>
</dbReference>
<feature type="compositionally biased region" description="Polar residues" evidence="1">
    <location>
        <begin position="384"/>
        <end position="399"/>
    </location>
</feature>
<accession>A0AAN7WQM4</accession>
<feature type="compositionally biased region" description="Basic and acidic residues" evidence="1">
    <location>
        <begin position="400"/>
        <end position="416"/>
    </location>
</feature>
<feature type="compositionally biased region" description="Polar residues" evidence="1">
    <location>
        <begin position="519"/>
        <end position="530"/>
    </location>
</feature>
<protein>
    <recommendedName>
        <fullName evidence="2">LsmAD domain-containing protein</fullName>
    </recommendedName>
</protein>
<feature type="compositionally biased region" description="Polar residues" evidence="1">
    <location>
        <begin position="790"/>
        <end position="801"/>
    </location>
</feature>
<evidence type="ECO:0000313" key="3">
    <source>
        <dbReference type="EMBL" id="KAK5779842.1"/>
    </source>
</evidence>
<name>A0AAN7WQM4_9SACH</name>
<organism evidence="3 4">
    <name type="scientific">Arxiozyma heterogenica</name>
    <dbReference type="NCBI Taxonomy" id="278026"/>
    <lineage>
        <taxon>Eukaryota</taxon>
        <taxon>Fungi</taxon>
        <taxon>Dikarya</taxon>
        <taxon>Ascomycota</taxon>
        <taxon>Saccharomycotina</taxon>
        <taxon>Saccharomycetes</taxon>
        <taxon>Saccharomycetales</taxon>
        <taxon>Saccharomycetaceae</taxon>
        <taxon>Arxiozyma</taxon>
    </lineage>
</organism>
<dbReference type="SMART" id="SM01272">
    <property type="entry name" value="LsmAD"/>
    <property type="match status" value="1"/>
</dbReference>
<dbReference type="GO" id="GO:0010494">
    <property type="term" value="C:cytoplasmic stress granule"/>
    <property type="evidence" value="ECO:0007669"/>
    <property type="project" value="TreeGrafter"/>
</dbReference>
<comment type="caution">
    <text evidence="3">The sequence shown here is derived from an EMBL/GenBank/DDBJ whole genome shotgun (WGS) entry which is preliminary data.</text>
</comment>
<keyword evidence="4" id="KW-1185">Reference proteome</keyword>
<dbReference type="Proteomes" id="UP001306508">
    <property type="component" value="Unassembled WGS sequence"/>
</dbReference>
<feature type="region of interest" description="Disordered" evidence="1">
    <location>
        <begin position="376"/>
        <end position="439"/>
    </location>
</feature>
<feature type="region of interest" description="Disordered" evidence="1">
    <location>
        <begin position="700"/>
        <end position="727"/>
    </location>
</feature>
<dbReference type="EMBL" id="JAWIZZ010000045">
    <property type="protein sequence ID" value="KAK5779842.1"/>
    <property type="molecule type" value="Genomic_DNA"/>
</dbReference>
<evidence type="ECO:0000259" key="2">
    <source>
        <dbReference type="SMART" id="SM01272"/>
    </source>
</evidence>
<reference evidence="4" key="1">
    <citation type="submission" date="2023-07" db="EMBL/GenBank/DDBJ databases">
        <title>A draft genome of Kazachstania heterogenica Y-27499.</title>
        <authorList>
            <person name="Donic C."/>
            <person name="Kralova J.S."/>
            <person name="Fidel L."/>
            <person name="Ben-Dor S."/>
            <person name="Jung S."/>
        </authorList>
    </citation>
    <scope>NUCLEOTIDE SEQUENCE [LARGE SCALE GENOMIC DNA]</scope>
    <source>
        <strain evidence="4">Y27499</strain>
    </source>
</reference>
<evidence type="ECO:0000256" key="1">
    <source>
        <dbReference type="SAM" id="MobiDB-lite"/>
    </source>
</evidence>
<feature type="compositionally biased region" description="Basic and acidic residues" evidence="1">
    <location>
        <begin position="493"/>
        <end position="503"/>
    </location>
</feature>